<dbReference type="InterPro" id="IPR007318">
    <property type="entry name" value="Phopholipid_MeTrfase"/>
</dbReference>
<keyword evidence="6" id="KW-0489">Methyltransferase</keyword>
<evidence type="ECO:0000256" key="5">
    <source>
        <dbReference type="SAM" id="Phobius"/>
    </source>
</evidence>
<evidence type="ECO:0000313" key="6">
    <source>
        <dbReference type="EMBL" id="PPB81868.1"/>
    </source>
</evidence>
<dbReference type="PANTHER" id="PTHR12714:SF24">
    <property type="entry name" value="SLR1182 PROTEIN"/>
    <property type="match status" value="1"/>
</dbReference>
<reference evidence="6 7" key="1">
    <citation type="submission" date="2018-01" db="EMBL/GenBank/DDBJ databases">
        <title>Genomic Encyclopedia of Archaeal and Bacterial Type Strains, Phase II (KMG-II): from individual species to whole genera.</title>
        <authorList>
            <person name="Goeker M."/>
        </authorList>
    </citation>
    <scope>NUCLEOTIDE SEQUENCE [LARGE SCALE GENOMIC DNA]</scope>
    <source>
        <strain evidence="6 7">DSM 12048</strain>
    </source>
</reference>
<feature type="transmembrane region" description="Helical" evidence="5">
    <location>
        <begin position="7"/>
        <end position="28"/>
    </location>
</feature>
<keyword evidence="2 5" id="KW-0812">Transmembrane</keyword>
<keyword evidence="4 5" id="KW-0472">Membrane</keyword>
<gene>
    <name evidence="6" type="ORF">LV82_01085</name>
</gene>
<keyword evidence="6" id="KW-0808">Transferase</keyword>
<dbReference type="Gene3D" id="1.20.120.1630">
    <property type="match status" value="1"/>
</dbReference>
<feature type="transmembrane region" description="Helical" evidence="5">
    <location>
        <begin position="89"/>
        <end position="115"/>
    </location>
</feature>
<dbReference type="PANTHER" id="PTHR12714">
    <property type="entry name" value="PROTEIN-S ISOPRENYLCYSTEINE O-METHYLTRANSFERASE"/>
    <property type="match status" value="1"/>
</dbReference>
<dbReference type="RefSeq" id="WP_104069713.1">
    <property type="nucleotide sequence ID" value="NZ_PRDS01000002.1"/>
</dbReference>
<evidence type="ECO:0000313" key="7">
    <source>
        <dbReference type="Proteomes" id="UP000239736"/>
    </source>
</evidence>
<dbReference type="GO" id="GO:0008168">
    <property type="term" value="F:methyltransferase activity"/>
    <property type="evidence" value="ECO:0007669"/>
    <property type="project" value="UniProtKB-KW"/>
</dbReference>
<feature type="transmembrane region" description="Helical" evidence="5">
    <location>
        <begin position="34"/>
        <end position="57"/>
    </location>
</feature>
<comment type="subcellular location">
    <subcellularLocation>
        <location evidence="1">Endomembrane system</location>
        <topology evidence="1">Multi-pass membrane protein</topology>
    </subcellularLocation>
</comment>
<proteinExistence type="predicted"/>
<evidence type="ECO:0000256" key="2">
    <source>
        <dbReference type="ARBA" id="ARBA00022692"/>
    </source>
</evidence>
<accession>A0A2S5JKG5</accession>
<dbReference type="GO" id="GO:0032259">
    <property type="term" value="P:methylation"/>
    <property type="evidence" value="ECO:0007669"/>
    <property type="project" value="UniProtKB-KW"/>
</dbReference>
<organism evidence="6 7">
    <name type="scientific">Albidovulum inexpectatum</name>
    <dbReference type="NCBI Taxonomy" id="196587"/>
    <lineage>
        <taxon>Bacteria</taxon>
        <taxon>Pseudomonadati</taxon>
        <taxon>Pseudomonadota</taxon>
        <taxon>Alphaproteobacteria</taxon>
        <taxon>Rhodobacterales</taxon>
        <taxon>Paracoccaceae</taxon>
        <taxon>Albidovulum</taxon>
    </lineage>
</organism>
<dbReference type="Pfam" id="PF04191">
    <property type="entry name" value="PEMT"/>
    <property type="match status" value="1"/>
</dbReference>
<dbReference type="GO" id="GO:0012505">
    <property type="term" value="C:endomembrane system"/>
    <property type="evidence" value="ECO:0007669"/>
    <property type="project" value="UniProtKB-SubCell"/>
</dbReference>
<dbReference type="EMBL" id="PRDS01000002">
    <property type="protein sequence ID" value="PPB81868.1"/>
    <property type="molecule type" value="Genomic_DNA"/>
</dbReference>
<comment type="caution">
    <text evidence="6">The sequence shown here is derived from an EMBL/GenBank/DDBJ whole genome shotgun (WGS) entry which is preliminary data.</text>
</comment>
<dbReference type="Proteomes" id="UP000239736">
    <property type="component" value="Unassembled WGS sequence"/>
</dbReference>
<dbReference type="AlphaFoldDB" id="A0A2S5JKG5"/>
<protein>
    <submittedName>
        <fullName evidence="6">Protein-S-isoprenylcysteine O-methyltransferase Ste14</fullName>
    </submittedName>
</protein>
<evidence type="ECO:0000256" key="1">
    <source>
        <dbReference type="ARBA" id="ARBA00004127"/>
    </source>
</evidence>
<dbReference type="OrthoDB" id="9811969at2"/>
<keyword evidence="7" id="KW-1185">Reference proteome</keyword>
<evidence type="ECO:0000256" key="3">
    <source>
        <dbReference type="ARBA" id="ARBA00022989"/>
    </source>
</evidence>
<name>A0A2S5JKG5_9RHOB</name>
<sequence>MAKEVDFPPVWLAGFAFAGWLIGLLWPVQFAWNAVIGMVLVVLAVVLMGLAALQMLFARTTVIPRRDPSALVTGGVFRLTRNPIYLADAVLLTGLYFGWNALLALPLVAVFMWVIDRRFIRDEEERLARQFGEEFEAYRATTRRWL</sequence>
<keyword evidence="3 5" id="KW-1133">Transmembrane helix</keyword>
<evidence type="ECO:0000256" key="4">
    <source>
        <dbReference type="ARBA" id="ARBA00023136"/>
    </source>
</evidence>